<feature type="region of interest" description="Disordered" evidence="1">
    <location>
        <begin position="1"/>
        <end position="32"/>
    </location>
</feature>
<evidence type="ECO:0000313" key="3">
    <source>
        <dbReference type="Proteomes" id="UP000324800"/>
    </source>
</evidence>
<reference evidence="2 3" key="1">
    <citation type="submission" date="2019-03" db="EMBL/GenBank/DDBJ databases">
        <title>Single cell metagenomics reveals metabolic interactions within the superorganism composed of flagellate Streblomastix strix and complex community of Bacteroidetes bacteria on its surface.</title>
        <authorList>
            <person name="Treitli S.C."/>
            <person name="Kolisko M."/>
            <person name="Husnik F."/>
            <person name="Keeling P."/>
            <person name="Hampl V."/>
        </authorList>
    </citation>
    <scope>NUCLEOTIDE SEQUENCE [LARGE SCALE GENOMIC DNA]</scope>
    <source>
        <strain evidence="2">ST1C</strain>
    </source>
</reference>
<feature type="compositionally biased region" description="Low complexity" evidence="1">
    <location>
        <begin position="11"/>
        <end position="32"/>
    </location>
</feature>
<comment type="caution">
    <text evidence="2">The sequence shown here is derived from an EMBL/GenBank/DDBJ whole genome shotgun (WGS) entry which is preliminary data.</text>
</comment>
<dbReference type="AlphaFoldDB" id="A0A5J4VY39"/>
<dbReference type="EMBL" id="SNRW01004318">
    <property type="protein sequence ID" value="KAA6387574.1"/>
    <property type="molecule type" value="Genomic_DNA"/>
</dbReference>
<proteinExistence type="predicted"/>
<name>A0A5J4VY39_9EUKA</name>
<accession>A0A5J4VY39</accession>
<dbReference type="Proteomes" id="UP000324800">
    <property type="component" value="Unassembled WGS sequence"/>
</dbReference>
<protein>
    <submittedName>
        <fullName evidence="2">Uncharacterized protein</fullName>
    </submittedName>
</protein>
<organism evidence="2 3">
    <name type="scientific">Streblomastix strix</name>
    <dbReference type="NCBI Taxonomy" id="222440"/>
    <lineage>
        <taxon>Eukaryota</taxon>
        <taxon>Metamonada</taxon>
        <taxon>Preaxostyla</taxon>
        <taxon>Oxymonadida</taxon>
        <taxon>Streblomastigidae</taxon>
        <taxon>Streblomastix</taxon>
    </lineage>
</organism>
<gene>
    <name evidence="2" type="ORF">EZS28_016895</name>
</gene>
<sequence length="217" mass="25381">MQKINRRLMNEDNFSNSSSNSDSSSSSSSNIDSIESYDINDERHQVHNQQGQDGSFSQMKGIDYRNWGIYLERSIIIIVHKATSVFKPFQNIGHVISQQVQAEVSSIVEDQSLSEAFAYENVTPGMIAEDQLAWNQLQKQKRKNQSHQHHQDQYGHHFFHPYPFEYHYQQYQYHDQNQECPIAKDEKRSSKNEIQDQQVIKSIPFILPIIQFPNSPY</sequence>
<evidence type="ECO:0000313" key="2">
    <source>
        <dbReference type="EMBL" id="KAA6387574.1"/>
    </source>
</evidence>
<evidence type="ECO:0000256" key="1">
    <source>
        <dbReference type="SAM" id="MobiDB-lite"/>
    </source>
</evidence>